<evidence type="ECO:0000313" key="1">
    <source>
        <dbReference type="EMBL" id="SEP61711.1"/>
    </source>
</evidence>
<protein>
    <submittedName>
        <fullName evidence="1">Uncharacterized protein</fullName>
    </submittedName>
</protein>
<dbReference type="EMBL" id="FOEN01000001">
    <property type="protein sequence ID" value="SEP61711.1"/>
    <property type="molecule type" value="Genomic_DNA"/>
</dbReference>
<dbReference type="STRING" id="89093.SAMN04488558_101208"/>
<name>A0A1H8ZBH2_9LACT</name>
<reference evidence="1 2" key="1">
    <citation type="submission" date="2016-10" db="EMBL/GenBank/DDBJ databases">
        <authorList>
            <person name="de Groot N.N."/>
        </authorList>
    </citation>
    <scope>NUCLEOTIDE SEQUENCE [LARGE SCALE GENOMIC DNA]</scope>
    <source>
        <strain evidence="1 2">DSM 15695</strain>
    </source>
</reference>
<keyword evidence="2" id="KW-1185">Reference proteome</keyword>
<evidence type="ECO:0000313" key="2">
    <source>
        <dbReference type="Proteomes" id="UP000198833"/>
    </source>
</evidence>
<organism evidence="1 2">
    <name type="scientific">Ignavigranum ruoffiae</name>
    <dbReference type="NCBI Taxonomy" id="89093"/>
    <lineage>
        <taxon>Bacteria</taxon>
        <taxon>Bacillati</taxon>
        <taxon>Bacillota</taxon>
        <taxon>Bacilli</taxon>
        <taxon>Lactobacillales</taxon>
        <taxon>Aerococcaceae</taxon>
        <taxon>Ignavigranum</taxon>
    </lineage>
</organism>
<dbReference type="Proteomes" id="UP000198833">
    <property type="component" value="Unassembled WGS sequence"/>
</dbReference>
<sequence>MKPKKLIPEVKIEKNKKNSVDLAKEYSCCKKTQRNKVKVGT</sequence>
<accession>A0A1H8ZBH2</accession>
<gene>
    <name evidence="1" type="ORF">SAMN04488558_101208</name>
</gene>
<dbReference type="RefSeq" id="WP_268766594.1">
    <property type="nucleotide sequence ID" value="NZ_CALUDV010000002.1"/>
</dbReference>
<proteinExistence type="predicted"/>
<dbReference type="AlphaFoldDB" id="A0A1H8ZBH2"/>